<dbReference type="RefSeq" id="WP_189495091.1">
    <property type="nucleotide sequence ID" value="NZ_BMZH01000002.1"/>
</dbReference>
<dbReference type="EMBL" id="BMZH01000002">
    <property type="protein sequence ID" value="GHA84824.1"/>
    <property type="molecule type" value="Genomic_DNA"/>
</dbReference>
<feature type="transmembrane region" description="Helical" evidence="1">
    <location>
        <begin position="342"/>
        <end position="364"/>
    </location>
</feature>
<reference evidence="2" key="1">
    <citation type="journal article" date="2014" name="Int. J. Syst. Evol. Microbiol.">
        <title>Complete genome sequence of Corynebacterium casei LMG S-19264T (=DSM 44701T), isolated from a smear-ripened cheese.</title>
        <authorList>
            <consortium name="US DOE Joint Genome Institute (JGI-PGF)"/>
            <person name="Walter F."/>
            <person name="Albersmeier A."/>
            <person name="Kalinowski J."/>
            <person name="Ruckert C."/>
        </authorList>
    </citation>
    <scope>NUCLEOTIDE SEQUENCE</scope>
    <source>
        <strain evidence="2">KCTC 32513</strain>
    </source>
</reference>
<sequence>MISNMRNGLGPSRIEDSQVSIYLALFALVFLPNIVLINGYAGVIHDDAFQMNTTFEYYNKSWFGAVYYFNAFRENLLSHLATFGSPLLARLFIVVVYICGGSALLYNLLTRYLGVTKSIAFMAASLPYLTAFIWSVPNGINISYVAGDAFFFIISLTIIAFLMRDEALSLVVIPLAAILFILTTEVQSSSTVTTALAFAAVVLFPGRRRLVRGLLLAVTAYAVFVVATGEAGASRMGVINLGQATTNYVQFMINGVSETSPNLSVWLWWAVTLVAFIGGGVAVLFAIPSRHSDERFLAYGVRVIRTPVISLIAFALAVLIWSPVPYTLVSSSPSAAQQARYYFIWVFAFWGLWSAGILVVSAYLRTLLVTRSFKGNLRRDVIGQALLHPQIYLLSGLIATGFSAHKALAVPADLNTGNQMVRALQLDLRAALKFDRNRQLLLILDHPSVKWVAQRSLAHVSNPRAGSGLVNYMLQPQSYAHAVISLPKNCSGIFNDQIINYGYYEVSGFNASEPVSVVKYVASTRTTIKYQYILDFIGPNQGQILDISTVPTVIGAFETPDSLTQILNANAIDAKTVAYADTYLSGQCAFADRAWSPQSP</sequence>
<dbReference type="Proteomes" id="UP000634004">
    <property type="component" value="Unassembled WGS sequence"/>
</dbReference>
<feature type="transmembrane region" description="Helical" evidence="1">
    <location>
        <begin position="21"/>
        <end position="41"/>
    </location>
</feature>
<feature type="transmembrane region" description="Helical" evidence="1">
    <location>
        <begin position="299"/>
        <end position="322"/>
    </location>
</feature>
<gene>
    <name evidence="2" type="ORF">GCM10009069_04930</name>
</gene>
<evidence type="ECO:0000256" key="1">
    <source>
        <dbReference type="SAM" id="Phobius"/>
    </source>
</evidence>
<feature type="transmembrane region" description="Helical" evidence="1">
    <location>
        <begin position="118"/>
        <end position="136"/>
    </location>
</feature>
<accession>A0A8J3G1G1</accession>
<keyword evidence="1" id="KW-0472">Membrane</keyword>
<feature type="transmembrane region" description="Helical" evidence="1">
    <location>
        <begin position="189"/>
        <end position="206"/>
    </location>
</feature>
<organism evidence="2 3">
    <name type="scientific">Algimonas arctica</name>
    <dbReference type="NCBI Taxonomy" id="1479486"/>
    <lineage>
        <taxon>Bacteria</taxon>
        <taxon>Pseudomonadati</taxon>
        <taxon>Pseudomonadota</taxon>
        <taxon>Alphaproteobacteria</taxon>
        <taxon>Maricaulales</taxon>
        <taxon>Robiginitomaculaceae</taxon>
        <taxon>Algimonas</taxon>
    </lineage>
</organism>
<feature type="transmembrane region" description="Helical" evidence="1">
    <location>
        <begin position="167"/>
        <end position="183"/>
    </location>
</feature>
<feature type="transmembrane region" description="Helical" evidence="1">
    <location>
        <begin position="213"/>
        <end position="233"/>
    </location>
</feature>
<keyword evidence="1" id="KW-0812">Transmembrane</keyword>
<proteinExistence type="predicted"/>
<reference evidence="2" key="2">
    <citation type="submission" date="2020-09" db="EMBL/GenBank/DDBJ databases">
        <authorList>
            <person name="Sun Q."/>
            <person name="Kim S."/>
        </authorList>
    </citation>
    <scope>NUCLEOTIDE SEQUENCE</scope>
    <source>
        <strain evidence="2">KCTC 32513</strain>
    </source>
</reference>
<comment type="caution">
    <text evidence="2">The sequence shown here is derived from an EMBL/GenBank/DDBJ whole genome shotgun (WGS) entry which is preliminary data.</text>
</comment>
<feature type="transmembrane region" description="Helical" evidence="1">
    <location>
        <begin position="266"/>
        <end position="287"/>
    </location>
</feature>
<feature type="transmembrane region" description="Helical" evidence="1">
    <location>
        <begin position="87"/>
        <end position="106"/>
    </location>
</feature>
<keyword evidence="1" id="KW-1133">Transmembrane helix</keyword>
<protein>
    <submittedName>
        <fullName evidence="2">Uncharacterized protein</fullName>
    </submittedName>
</protein>
<name>A0A8J3G1G1_9PROT</name>
<dbReference type="AlphaFoldDB" id="A0A8J3G1G1"/>
<feature type="transmembrane region" description="Helical" evidence="1">
    <location>
        <begin position="142"/>
        <end position="162"/>
    </location>
</feature>
<evidence type="ECO:0000313" key="2">
    <source>
        <dbReference type="EMBL" id="GHA84824.1"/>
    </source>
</evidence>
<evidence type="ECO:0000313" key="3">
    <source>
        <dbReference type="Proteomes" id="UP000634004"/>
    </source>
</evidence>
<keyword evidence="3" id="KW-1185">Reference proteome</keyword>